<dbReference type="GO" id="GO:0055087">
    <property type="term" value="C:Ski complex"/>
    <property type="evidence" value="ECO:0007669"/>
    <property type="project" value="InterPro"/>
</dbReference>
<dbReference type="InterPro" id="IPR039226">
    <property type="entry name" value="Ski3/TTC37"/>
</dbReference>
<sequence>MSGSKTLLKAINDAIRSQRYDDAVEKAQELLKKDPKSYQGLIFLAFGLDKLDKLSAAEKAYNEAARLKPQEPQAWRGLIKLYERQGAARLAEYQTAAVNLVQAFAQGGEEEAHRCREVADKYVEHARAHGDEMQYAAALEIRLPESPVYDVLEGLVPPPGQTYETIAHILEKCEKTRINQEIGDRRTRIGAKLSEVTLAVKREVYAQSKLEFLYRRLVDWTRDDDLRRAYEEKLFQYCYDRLLVLPAGEHKALERQMVLGLANDMVVIRHPYKLAWDVAIDWQDHKDIQGWDAELLRSYCAFFPDSDLYKAITAFMTSPFSPFPAASQDAGGEEEEKKKQRKGAPATPDTSTEESEDDDDEGGVPTCFVPLTEEDRLIMMLEGAGTESVFAYRLAGQYFLRAGEYETTVEYMRKALPFLEGERQRTGFPFANSKDACSLSLATALIYYQTPRHHQEAKALFDAVLERDVTSTSALIGVGLIYEEEEEYDQAIDFLGRALARDGTDLRVRSEAAWVKALAGDWKTAREELQQCLELLGKHEPPNKEPPNKELLADTQYRLGTCIWNLDTSPQARKQRKGPCAYAYWLAALNNHLSHAPAYTSLGIFYGDYARDKKRARRCFQKALELSAAEVVAAERLARSFADDGDWDRVELVAQRIVDSGKVKPPPGSKRKGISWPFAALGVAELNKQDFHKAIVSFQAALRIAPEDYHSWVGLGESYCSSGRYMAATKAILNAKKLEEDGKVDASQDSWFTDYMLANVKRELGEYDESIALYRAVLGARPDEEGVILALLQTMVDSAVTSVEKGLFGKAVELAVDTITFAATAKTSEGGGGIRGAFNFWKSVAEACSVFSMVQSRLGEFPADSVRSLLEGCSPEAFDILASVDRVTADAVLGKENGAKGGEKAADAHQDEVDLDLARCLQATILCYKQAIHVCVDDFHAQAVAYYNLGWAEFRAHSCGPAQQRRKPGRYARASMRAFKRAIELEARNADFWNALGVVTSQINAQIAQHAFVRSLHLNERSPVAWANLGTLALLAGDARLANEAFTRAQSTDPDYAHAWLGQGFVALLCGDAKEARGLFTHAMEISEASSLPARRHYSAALFDHVLTAPSNLDVASLIEPLFAVNQIQGLQPDDIAFAHLSALFRERTRESGRAVKTLEQICAKMEADYEERESPESLAQFTLAKTDLARAYLAAGLYDDAVECGEMALGLSSDEGELTSEQRKRARLSAHLTVGLAGYYLRQFDEAEKCFEAASGESDNDPDAACLLAQVLWAQGTEAARDRARGALFDVIEKHPAHVQSVLLLGVIALLDEDEASLEAVVEELQGLRTDAKVTASEQSRIGEVLRAIAAPREGLDQDQDQDRQEMMSQVQTDIMLYPHQPHGWLALAETAGEGGEHPALVGLRVAARAVPPRGALGADGLAKAYAGTGRVADAQTSAFLAPWARDGWTALEAAVEGL</sequence>
<keyword evidence="6" id="KW-1185">Reference proteome</keyword>
<evidence type="ECO:0000313" key="6">
    <source>
        <dbReference type="Proteomes" id="UP000053831"/>
    </source>
</evidence>
<dbReference type="Pfam" id="PF18833">
    <property type="entry name" value="TPR_22"/>
    <property type="match status" value="1"/>
</dbReference>
<evidence type="ECO:0000256" key="2">
    <source>
        <dbReference type="ARBA" id="ARBA00022803"/>
    </source>
</evidence>
<feature type="compositionally biased region" description="Acidic residues" evidence="4">
    <location>
        <begin position="351"/>
        <end position="362"/>
    </location>
</feature>
<feature type="region of interest" description="Disordered" evidence="4">
    <location>
        <begin position="324"/>
        <end position="366"/>
    </location>
</feature>
<evidence type="ECO:0000256" key="3">
    <source>
        <dbReference type="PROSITE-ProRule" id="PRU00339"/>
    </source>
</evidence>
<organism evidence="5 6">
    <name type="scientific">Escovopsis weberi</name>
    <dbReference type="NCBI Taxonomy" id="150374"/>
    <lineage>
        <taxon>Eukaryota</taxon>
        <taxon>Fungi</taxon>
        <taxon>Dikarya</taxon>
        <taxon>Ascomycota</taxon>
        <taxon>Pezizomycotina</taxon>
        <taxon>Sordariomycetes</taxon>
        <taxon>Hypocreomycetidae</taxon>
        <taxon>Hypocreales</taxon>
        <taxon>Hypocreaceae</taxon>
        <taxon>Escovopsis</taxon>
    </lineage>
</organism>
<dbReference type="Pfam" id="PF13181">
    <property type="entry name" value="TPR_8"/>
    <property type="match status" value="1"/>
</dbReference>
<dbReference type="STRING" id="150374.A0A0M8N0B4"/>
<feature type="repeat" description="TPR" evidence="3">
    <location>
        <begin position="472"/>
        <end position="505"/>
    </location>
</feature>
<dbReference type="SMART" id="SM00028">
    <property type="entry name" value="TPR"/>
    <property type="match status" value="13"/>
</dbReference>
<feature type="repeat" description="TPR" evidence="3">
    <location>
        <begin position="1023"/>
        <end position="1056"/>
    </location>
</feature>
<keyword evidence="2 3" id="KW-0802">TPR repeat</keyword>
<gene>
    <name evidence="5" type="ORF">ESCO_002657</name>
</gene>
<dbReference type="SUPFAM" id="SSF48452">
    <property type="entry name" value="TPR-like"/>
    <property type="match status" value="5"/>
</dbReference>
<dbReference type="Proteomes" id="UP000053831">
    <property type="component" value="Unassembled WGS sequence"/>
</dbReference>
<proteinExistence type="predicted"/>
<dbReference type="InterPro" id="IPR040962">
    <property type="entry name" value="TPR_22"/>
</dbReference>
<evidence type="ECO:0000256" key="1">
    <source>
        <dbReference type="ARBA" id="ARBA00022737"/>
    </source>
</evidence>
<reference evidence="5 6" key="1">
    <citation type="submission" date="2015-07" db="EMBL/GenBank/DDBJ databases">
        <title>The genome of the fungus Escovopsis weberi, a specialized disease agent of ant agriculture.</title>
        <authorList>
            <person name="de Man T.J."/>
            <person name="Stajich J.E."/>
            <person name="Kubicek C.P."/>
            <person name="Chenthamara K."/>
            <person name="Atanasova L."/>
            <person name="Druzhinina I.S."/>
            <person name="Birnbaum S."/>
            <person name="Barribeau S.M."/>
            <person name="Teiling C."/>
            <person name="Suen G."/>
            <person name="Currie C."/>
            <person name="Gerardo N.M."/>
        </authorList>
    </citation>
    <scope>NUCLEOTIDE SEQUENCE [LARGE SCALE GENOMIC DNA]</scope>
</reference>
<dbReference type="InterPro" id="IPR019734">
    <property type="entry name" value="TPR_rpt"/>
</dbReference>
<evidence type="ECO:0000256" key="4">
    <source>
        <dbReference type="SAM" id="MobiDB-lite"/>
    </source>
</evidence>
<dbReference type="PANTHER" id="PTHR15704:SF7">
    <property type="entry name" value="SUPERKILLER COMPLEX PROTEIN 3"/>
    <property type="match status" value="1"/>
</dbReference>
<dbReference type="PANTHER" id="PTHR15704">
    <property type="entry name" value="SUPERKILLER 3 PROTEIN-RELATED"/>
    <property type="match status" value="1"/>
</dbReference>
<evidence type="ECO:0000313" key="5">
    <source>
        <dbReference type="EMBL" id="KOS17934.1"/>
    </source>
</evidence>
<dbReference type="PROSITE" id="PS50005">
    <property type="entry name" value="TPR"/>
    <property type="match status" value="3"/>
</dbReference>
<dbReference type="InterPro" id="IPR011990">
    <property type="entry name" value="TPR-like_helical_dom_sf"/>
</dbReference>
<name>A0A0M8N0B4_ESCWE</name>
<dbReference type="EMBL" id="LGSR01000022">
    <property type="protein sequence ID" value="KOS17934.1"/>
    <property type="molecule type" value="Genomic_DNA"/>
</dbReference>
<protein>
    <submittedName>
        <fullName evidence="5">Superkiller protein 3</fullName>
    </submittedName>
</protein>
<feature type="repeat" description="TPR" evidence="3">
    <location>
        <begin position="675"/>
        <end position="708"/>
    </location>
</feature>
<dbReference type="OrthoDB" id="421075at2759"/>
<comment type="caution">
    <text evidence="5">The sequence shown here is derived from an EMBL/GenBank/DDBJ whole genome shotgun (WGS) entry which is preliminary data.</text>
</comment>
<dbReference type="Pfam" id="PF13432">
    <property type="entry name" value="TPR_16"/>
    <property type="match status" value="4"/>
</dbReference>
<dbReference type="Gene3D" id="1.25.40.10">
    <property type="entry name" value="Tetratricopeptide repeat domain"/>
    <property type="match status" value="5"/>
</dbReference>
<keyword evidence="1" id="KW-0677">Repeat</keyword>
<accession>A0A0M8N0B4</accession>
<dbReference type="GO" id="GO:0006401">
    <property type="term" value="P:RNA catabolic process"/>
    <property type="evidence" value="ECO:0007669"/>
    <property type="project" value="InterPro"/>
</dbReference>